<protein>
    <submittedName>
        <fullName evidence="1">Uncharacterized protein</fullName>
    </submittedName>
</protein>
<proteinExistence type="predicted"/>
<keyword evidence="2" id="KW-1185">Reference proteome</keyword>
<organism evidence="1 2">
    <name type="scientific">Chromobacterium fluminis</name>
    <dbReference type="NCBI Taxonomy" id="3044269"/>
    <lineage>
        <taxon>Bacteria</taxon>
        <taxon>Pseudomonadati</taxon>
        <taxon>Pseudomonadota</taxon>
        <taxon>Betaproteobacteria</taxon>
        <taxon>Neisseriales</taxon>
        <taxon>Chromobacteriaceae</taxon>
        <taxon>Chromobacterium</taxon>
    </lineage>
</organism>
<evidence type="ECO:0000313" key="1">
    <source>
        <dbReference type="EMBL" id="NHR08779.1"/>
    </source>
</evidence>
<name>A0ABX0LB08_9NEIS</name>
<dbReference type="RefSeq" id="WP_166454376.1">
    <property type="nucleotide sequence ID" value="NZ_JAAOMA010000093.1"/>
</dbReference>
<evidence type="ECO:0000313" key="2">
    <source>
        <dbReference type="Proteomes" id="UP001515641"/>
    </source>
</evidence>
<sequence length="130" mass="14672">MRFSATGLVCLFIGILSLLFAYFVDATRENQNNMALFEFVGGQSAGAAVSKDNWPCQNWLRLSFLKQCAAITIYDAGNSQVLIRAYDFFDANKSMNEIIINFVDTKSRMETDGSVYSDQKARFVVVLRRN</sequence>
<reference evidence="1 2" key="1">
    <citation type="submission" date="2020-03" db="EMBL/GenBank/DDBJ databases">
        <title>Draft genome sequence of environmentally isolated cultures.</title>
        <authorList>
            <person name="Wilson H.S."/>
            <person name="De Leon M.E."/>
        </authorList>
    </citation>
    <scope>NUCLEOTIDE SEQUENCE [LARGE SCALE GENOMIC DNA]</scope>
    <source>
        <strain evidence="1 2">HSC-31F16</strain>
    </source>
</reference>
<comment type="caution">
    <text evidence="1">The sequence shown here is derived from an EMBL/GenBank/DDBJ whole genome shotgun (WGS) entry which is preliminary data.</text>
</comment>
<dbReference type="Proteomes" id="UP001515641">
    <property type="component" value="Unassembled WGS sequence"/>
</dbReference>
<accession>A0ABX0LB08</accession>
<gene>
    <name evidence="1" type="ORF">HA052_26685</name>
</gene>
<dbReference type="EMBL" id="JAAOMA010000093">
    <property type="protein sequence ID" value="NHR08779.1"/>
    <property type="molecule type" value="Genomic_DNA"/>
</dbReference>